<gene>
    <name evidence="1" type="primary">OARD1</name>
</gene>
<evidence type="ECO:0000313" key="2">
    <source>
        <dbReference type="Proteomes" id="UP000694402"/>
    </source>
</evidence>
<reference evidence="1" key="2">
    <citation type="submission" date="2025-09" db="UniProtKB">
        <authorList>
            <consortium name="Ensembl"/>
        </authorList>
    </citation>
    <scope>IDENTIFICATION</scope>
</reference>
<name>A0A8C8H9D4_ONCTS</name>
<accession>A0A8C8H9D4</accession>
<proteinExistence type="predicted"/>
<dbReference type="PANTHER" id="PTHR10259:SF11">
    <property type="entry name" value="THIOPURINE S-METHYLTRANSFERASE"/>
    <property type="match status" value="1"/>
</dbReference>
<sequence>RMEAQAYRVRTLGEWEQGWKEGAIVVQHCSFFLCNRMLESYIDKVLCERKGVRLQIWDTQQFFEDQKLIYSEEVVPAIPGAKVYKLSLYRCDQYKFSIHRGSLVAINPRDKEKVRPPLIMSSNCGKVVSQYSFDLICIPGRSCDIEFIQSSGALSGVKDKEWGLDVFIGRQGEMSERNSALKMIVRILDVL</sequence>
<reference evidence="1" key="1">
    <citation type="submission" date="2025-08" db="UniProtKB">
        <authorList>
            <consortium name="Ensembl"/>
        </authorList>
    </citation>
    <scope>IDENTIFICATION</scope>
</reference>
<dbReference type="Proteomes" id="UP000694402">
    <property type="component" value="Unassembled WGS sequence"/>
</dbReference>
<keyword evidence="2" id="KW-1185">Reference proteome</keyword>
<dbReference type="PANTHER" id="PTHR10259">
    <property type="entry name" value="THIOPURINE S-METHYLTRANSFERASE"/>
    <property type="match status" value="1"/>
</dbReference>
<organism evidence="1 2">
    <name type="scientific">Oncorhynchus tshawytscha</name>
    <name type="common">Chinook salmon</name>
    <name type="synonym">Salmo tshawytscha</name>
    <dbReference type="NCBI Taxonomy" id="74940"/>
    <lineage>
        <taxon>Eukaryota</taxon>
        <taxon>Metazoa</taxon>
        <taxon>Chordata</taxon>
        <taxon>Craniata</taxon>
        <taxon>Vertebrata</taxon>
        <taxon>Euteleostomi</taxon>
        <taxon>Actinopterygii</taxon>
        <taxon>Neopterygii</taxon>
        <taxon>Teleostei</taxon>
        <taxon>Protacanthopterygii</taxon>
        <taxon>Salmoniformes</taxon>
        <taxon>Salmonidae</taxon>
        <taxon>Salmoninae</taxon>
        <taxon>Oncorhynchus</taxon>
    </lineage>
</organism>
<dbReference type="AlphaFoldDB" id="A0A8C8H9D4"/>
<dbReference type="GeneTree" id="ENSGT01030000239169"/>
<dbReference type="Ensembl" id="ENSOTST00005067557.2">
    <property type="protein sequence ID" value="ENSOTSP00005062106.1"/>
    <property type="gene ID" value="ENSOTSG00005029766.2"/>
</dbReference>
<dbReference type="GO" id="GO:0008119">
    <property type="term" value="F:thiopurine S-methyltransferase activity"/>
    <property type="evidence" value="ECO:0007669"/>
    <property type="project" value="TreeGrafter"/>
</dbReference>
<evidence type="ECO:0000313" key="1">
    <source>
        <dbReference type="Ensembl" id="ENSOTSP00005062106.1"/>
    </source>
</evidence>
<protein>
    <submittedName>
        <fullName evidence="1">Uncharacterized protein</fullName>
    </submittedName>
</protein>